<feature type="compositionally biased region" description="Basic and acidic residues" evidence="1">
    <location>
        <begin position="596"/>
        <end position="618"/>
    </location>
</feature>
<keyword evidence="4" id="KW-1185">Reference proteome</keyword>
<name>A0A1Q9ETG6_SYMMI</name>
<keyword evidence="2" id="KW-1133">Transmembrane helix</keyword>
<reference evidence="3 4" key="1">
    <citation type="submission" date="2016-02" db="EMBL/GenBank/DDBJ databases">
        <title>Genome analysis of coral dinoflagellate symbionts highlights evolutionary adaptations to a symbiotic lifestyle.</title>
        <authorList>
            <person name="Aranda M."/>
            <person name="Li Y."/>
            <person name="Liew Y.J."/>
            <person name="Baumgarten S."/>
            <person name="Simakov O."/>
            <person name="Wilson M."/>
            <person name="Piel J."/>
            <person name="Ashoor H."/>
            <person name="Bougouffa S."/>
            <person name="Bajic V.B."/>
            <person name="Ryu T."/>
            <person name="Ravasi T."/>
            <person name="Bayer T."/>
            <person name="Micklem G."/>
            <person name="Kim H."/>
            <person name="Bhak J."/>
            <person name="Lajeunesse T.C."/>
            <person name="Voolstra C.R."/>
        </authorList>
    </citation>
    <scope>NUCLEOTIDE SEQUENCE [LARGE SCALE GENOMIC DNA]</scope>
    <source>
        <strain evidence="3 4">CCMP2467</strain>
    </source>
</reference>
<dbReference type="AlphaFoldDB" id="A0A1Q9ETG6"/>
<accession>A0A1Q9ETG6</accession>
<gene>
    <name evidence="3" type="ORF">AK812_SmicGene5527</name>
</gene>
<evidence type="ECO:0000313" key="4">
    <source>
        <dbReference type="Proteomes" id="UP000186817"/>
    </source>
</evidence>
<dbReference type="EMBL" id="LSRX01000073">
    <property type="protein sequence ID" value="OLQ10701.1"/>
    <property type="molecule type" value="Genomic_DNA"/>
</dbReference>
<dbReference type="Proteomes" id="UP000186817">
    <property type="component" value="Unassembled WGS sequence"/>
</dbReference>
<dbReference type="SUPFAM" id="SSF52087">
    <property type="entry name" value="CRAL/TRIO domain"/>
    <property type="match status" value="1"/>
</dbReference>
<dbReference type="OrthoDB" id="413734at2759"/>
<feature type="region of interest" description="Disordered" evidence="1">
    <location>
        <begin position="419"/>
        <end position="451"/>
    </location>
</feature>
<feature type="region of interest" description="Disordered" evidence="1">
    <location>
        <begin position="586"/>
        <end position="618"/>
    </location>
</feature>
<keyword evidence="2" id="KW-0812">Transmembrane</keyword>
<proteinExistence type="predicted"/>
<comment type="caution">
    <text evidence="3">The sequence shown here is derived from an EMBL/GenBank/DDBJ whole genome shotgun (WGS) entry which is preliminary data.</text>
</comment>
<organism evidence="3 4">
    <name type="scientific">Symbiodinium microadriaticum</name>
    <name type="common">Dinoflagellate</name>
    <name type="synonym">Zooxanthella microadriatica</name>
    <dbReference type="NCBI Taxonomy" id="2951"/>
    <lineage>
        <taxon>Eukaryota</taxon>
        <taxon>Sar</taxon>
        <taxon>Alveolata</taxon>
        <taxon>Dinophyceae</taxon>
        <taxon>Suessiales</taxon>
        <taxon>Symbiodiniaceae</taxon>
        <taxon>Symbiodinium</taxon>
    </lineage>
</organism>
<evidence type="ECO:0000256" key="1">
    <source>
        <dbReference type="SAM" id="MobiDB-lite"/>
    </source>
</evidence>
<evidence type="ECO:0000256" key="2">
    <source>
        <dbReference type="SAM" id="Phobius"/>
    </source>
</evidence>
<protein>
    <submittedName>
        <fullName evidence="3">Uncharacterized protein</fullName>
    </submittedName>
</protein>
<dbReference type="InterPro" id="IPR036865">
    <property type="entry name" value="CRAL-TRIO_dom_sf"/>
</dbReference>
<evidence type="ECO:0000313" key="3">
    <source>
        <dbReference type="EMBL" id="OLQ10701.1"/>
    </source>
</evidence>
<feature type="transmembrane region" description="Helical" evidence="2">
    <location>
        <begin position="231"/>
        <end position="261"/>
    </location>
</feature>
<sequence>MVDSICLAKQADLEAVAFSGTGRRLVVRECESGSSYSHWCGVVQNISLGCRAQFGGLVADALVGLGATCSDGLANETIIQEAAARVQRAAGVADEQAWLEEDSFATFQVSMPLAQQLTLVCNSWQSLVADVTSSAPCTVGLDAGICATTEEVRFNHDMVNFASVCTFSACRNAVPEWMATPFEENLDFDWYCNCMQCRPFWMENFCSTLTVGIAVLTQMRESDIFGYNSLSWLMIIILTLIALTPLLVLLIHLSWWCWIGWPWAVPRDMDLEQKIERAAAQIQEELELQGSIKSTWWERLSMRWEFWQYVLDFGSDVFLIVQFLQYYHYIFAAMQASIVLLTAREELCTLGLRRLYRALRESLQYGLKTDDFLRLGQSERTIEGPLSLMLLAYTSFYMSTDTWAYLTALFSMIMSTSSVAKGPTGVSNEESRRSQDGEVAEVSTVPSASPEETGAVALGGWSEVHHLVNTLYKAGIILGWEIPKVNDWLRPQLFGRTYIFNPPRWLSMAHRVAGGFMSRKSLEKVWVHPGRVNAATGAEKGLCPFARELLGGAEALPSFLGGSANAEAFPAGPRARRAVPRRSLPILAGLPSPRPLQDEPSERSRKEEAESARDLQRDASCEGFQSVAGSKQGSQLPVSLSMCSAVTAREFAEEPAEAVPSFCRRAYGFFFCGSAIIDRRSRLILMFEHAGFTVLSSAIESYRLLLHWLEGVLLATSAPRRGLTSFDPLADPRPKPDCDQRPFELWAKILGEGGLGVA</sequence>
<keyword evidence="2" id="KW-0472">Membrane</keyword>